<dbReference type="GO" id="GO:0043565">
    <property type="term" value="F:sequence-specific DNA binding"/>
    <property type="evidence" value="ECO:0007669"/>
    <property type="project" value="InterPro"/>
</dbReference>
<dbReference type="PANTHER" id="PTHR47504">
    <property type="entry name" value="RIGHT ORIGIN-BINDING PROTEIN"/>
    <property type="match status" value="1"/>
</dbReference>
<dbReference type="SMART" id="SM00342">
    <property type="entry name" value="HTH_ARAC"/>
    <property type="match status" value="1"/>
</dbReference>
<accession>A0A5Y1YE14</accession>
<keyword evidence="1" id="KW-0805">Transcription regulation</keyword>
<organism evidence="5">
    <name type="scientific">Salmonella diarizonae</name>
    <dbReference type="NCBI Taxonomy" id="59204"/>
    <lineage>
        <taxon>Bacteria</taxon>
        <taxon>Pseudomonadati</taxon>
        <taxon>Pseudomonadota</taxon>
        <taxon>Gammaproteobacteria</taxon>
        <taxon>Enterobacterales</taxon>
        <taxon>Enterobacteriaceae</taxon>
        <taxon>Salmonella</taxon>
    </lineage>
</organism>
<reference evidence="7" key="2">
    <citation type="submission" date="2018-07" db="EMBL/GenBank/DDBJ databases">
        <authorList>
            <consortium name="GenomeTrakr network: Whole genome sequencing for foodborne pathogen traceback"/>
        </authorList>
    </citation>
    <scope>NUCLEOTIDE SEQUENCE</scope>
    <source>
        <plasmid evidence="7">pCFSAN030538</plasmid>
    </source>
</reference>
<keyword evidence="7" id="KW-0614">Plasmid</keyword>
<dbReference type="AlphaFoldDB" id="A0A5Y1YE14"/>
<evidence type="ECO:0000256" key="1">
    <source>
        <dbReference type="ARBA" id="ARBA00023015"/>
    </source>
</evidence>
<evidence type="ECO:0000313" key="7">
    <source>
        <dbReference type="EMBL" id="QWJ71896.1"/>
    </source>
</evidence>
<dbReference type="Gene3D" id="1.10.10.60">
    <property type="entry name" value="Homeodomain-like"/>
    <property type="match status" value="2"/>
</dbReference>
<evidence type="ECO:0000256" key="2">
    <source>
        <dbReference type="ARBA" id="ARBA00023125"/>
    </source>
</evidence>
<reference evidence="5" key="3">
    <citation type="submission" date="2018-08" db="EMBL/GenBank/DDBJ databases">
        <authorList>
            <person name="Ashton P.M."/>
            <person name="Dallman T."/>
            <person name="Nair S."/>
            <person name="De Pinna E."/>
            <person name="Peters T."/>
            <person name="Grant K."/>
        </authorList>
    </citation>
    <scope>NUCLEOTIDE SEQUENCE [LARGE SCALE GENOMIC DNA]</scope>
    <source>
        <strain evidence="5">294779</strain>
    </source>
</reference>
<dbReference type="EMBL" id="CP075145">
    <property type="protein sequence ID" value="QWJ71896.1"/>
    <property type="molecule type" value="Genomic_DNA"/>
</dbReference>
<dbReference type="GO" id="GO:0003700">
    <property type="term" value="F:DNA-binding transcription factor activity"/>
    <property type="evidence" value="ECO:0007669"/>
    <property type="project" value="InterPro"/>
</dbReference>
<dbReference type="InterPro" id="IPR011256">
    <property type="entry name" value="Reg_factor_effector_dom_sf"/>
</dbReference>
<feature type="domain" description="HTH araC/xylS-type" evidence="4">
    <location>
        <begin position="7"/>
        <end position="105"/>
    </location>
</feature>
<dbReference type="EMBL" id="AAIBIC010000055">
    <property type="protein sequence ID" value="ECC3917299.1"/>
    <property type="molecule type" value="Genomic_DNA"/>
</dbReference>
<evidence type="ECO:0000259" key="4">
    <source>
        <dbReference type="PROSITE" id="PS01124"/>
    </source>
</evidence>
<dbReference type="InterPro" id="IPR009057">
    <property type="entry name" value="Homeodomain-like_sf"/>
</dbReference>
<name>A0A5Y1YE14_SALDZ</name>
<evidence type="ECO:0000313" key="5">
    <source>
        <dbReference type="EMBL" id="ECC3917299.1"/>
    </source>
</evidence>
<keyword evidence="2" id="KW-0238">DNA-binding</keyword>
<reference evidence="6" key="4">
    <citation type="submission" date="2019-10" db="EMBL/GenBank/DDBJ databases">
        <authorList>
            <consortium name="NCBI Pathogen Detection Project"/>
        </authorList>
    </citation>
    <scope>NUCLEOTIDE SEQUENCE</scope>
    <source>
        <strain evidence="6">Salmonella enterica</strain>
    </source>
</reference>
<sequence length="280" mass="32204">MQQVICKYILKWVEDNLTSDLNVSDMAVSTGYSRRTLEIWFSEQYGMSPGKYLNRRRMTRAAVLLKLTRLPITEIAMLLHHSSNQNFARAFRHFSGVTPTNYRNSNEWDLSGLQASFFYAKEISFNVTTCTLPEQYITGVSYSCADSYLYNTNNLLTDYIQKEVIRLIKSGTTNIYLIGETILPQNIKESRVGQLVATVTVGTLVNVSSEDTAIMTSGKFCRYSFSCKWEEYYTNTNMMFIRIMSENKFIYTGGNCYVHFTGKPEQIDKKINCEVFIPIQ</sequence>
<dbReference type="Proteomes" id="UP000839735">
    <property type="component" value="Unassembled WGS sequence"/>
</dbReference>
<dbReference type="InterPro" id="IPR018060">
    <property type="entry name" value="HTH_AraC"/>
</dbReference>
<evidence type="ECO:0000256" key="3">
    <source>
        <dbReference type="ARBA" id="ARBA00023163"/>
    </source>
</evidence>
<dbReference type="Gene3D" id="3.20.80.10">
    <property type="entry name" value="Regulatory factor, effector binding domain"/>
    <property type="match status" value="1"/>
</dbReference>
<proteinExistence type="predicted"/>
<reference evidence="7" key="5">
    <citation type="submission" date="2021-05" db="EMBL/GenBank/DDBJ databases">
        <title>Whole genome PacBio Sequel sequence of Salmonella enterica subsp. enterica.</title>
        <authorList>
            <person name="Hoffmann M."/>
            <person name="Balkey M."/>
            <person name="Luo Y."/>
        </authorList>
    </citation>
    <scope>NUCLEOTIDE SEQUENCE</scope>
    <source>
        <plasmid evidence="7">pCFSAN030538</plasmid>
    </source>
</reference>
<dbReference type="EMBL" id="DAAGTH010000001">
    <property type="protein sequence ID" value="HAB4463171.1"/>
    <property type="molecule type" value="Genomic_DNA"/>
</dbReference>
<dbReference type="Pfam" id="PF12833">
    <property type="entry name" value="HTH_18"/>
    <property type="match status" value="1"/>
</dbReference>
<dbReference type="PANTHER" id="PTHR47504:SF3">
    <property type="entry name" value="HTH-TYPE TRANSCRIPTIONAL REGULATOR YKGA-RELATED"/>
    <property type="match status" value="1"/>
</dbReference>
<dbReference type="InterPro" id="IPR050959">
    <property type="entry name" value="MarA-like"/>
</dbReference>
<gene>
    <name evidence="7" type="ORF">ABB53_023250</name>
    <name evidence="5" type="ORF">CTQ69_25770</name>
    <name evidence="6" type="ORF">GBZ04_00070</name>
</gene>
<evidence type="ECO:0000313" key="6">
    <source>
        <dbReference type="EMBL" id="HAB4463171.1"/>
    </source>
</evidence>
<dbReference type="PROSITE" id="PS01124">
    <property type="entry name" value="HTH_ARAC_FAMILY_2"/>
    <property type="match status" value="1"/>
</dbReference>
<reference evidence="6" key="1">
    <citation type="journal article" date="2018" name="Genome Biol.">
        <title>SKESA: strategic k-mer extension for scrupulous assemblies.</title>
        <authorList>
            <person name="Souvorov A."/>
            <person name="Agarwala R."/>
            <person name="Lipman D.J."/>
        </authorList>
    </citation>
    <scope>NUCLEOTIDE SEQUENCE</scope>
    <source>
        <strain evidence="6">Salmonella enterica</strain>
    </source>
</reference>
<dbReference type="SUPFAM" id="SSF46689">
    <property type="entry name" value="Homeodomain-like"/>
    <property type="match status" value="2"/>
</dbReference>
<protein>
    <submittedName>
        <fullName evidence="5">AraC family transcriptional regulator</fullName>
    </submittedName>
    <submittedName>
        <fullName evidence="6">Helix-turn-helix domain-containing protein</fullName>
    </submittedName>
    <submittedName>
        <fullName evidence="7">Helix-turn-helix transcriptional regulator</fullName>
    </submittedName>
</protein>
<keyword evidence="3" id="KW-0804">Transcription</keyword>
<geneLocation type="plasmid" evidence="7">
    <name>pCFSAN030538</name>
</geneLocation>